<dbReference type="AlphaFoldDB" id="A0A1A8LR01"/>
<evidence type="ECO:0000313" key="1">
    <source>
        <dbReference type="EMBL" id="SBR47270.1"/>
    </source>
</evidence>
<feature type="non-terminal residue" evidence="1">
    <location>
        <position position="1"/>
    </location>
</feature>
<dbReference type="EMBL" id="HAEF01008796">
    <property type="protein sequence ID" value="SBR47270.1"/>
    <property type="molecule type" value="Transcribed_RNA"/>
</dbReference>
<protein>
    <submittedName>
        <fullName evidence="1">Uncharacterized protein</fullName>
    </submittedName>
</protein>
<proteinExistence type="predicted"/>
<organism evidence="1">
    <name type="scientific">Nothobranchius pienaari</name>
    <dbReference type="NCBI Taxonomy" id="704102"/>
    <lineage>
        <taxon>Eukaryota</taxon>
        <taxon>Metazoa</taxon>
        <taxon>Chordata</taxon>
        <taxon>Craniata</taxon>
        <taxon>Vertebrata</taxon>
        <taxon>Euteleostomi</taxon>
        <taxon>Actinopterygii</taxon>
        <taxon>Neopterygii</taxon>
        <taxon>Teleostei</taxon>
        <taxon>Neoteleostei</taxon>
        <taxon>Acanthomorphata</taxon>
        <taxon>Ovalentaria</taxon>
        <taxon>Atherinomorphae</taxon>
        <taxon>Cyprinodontiformes</taxon>
        <taxon>Nothobranchiidae</taxon>
        <taxon>Nothobranchius</taxon>
    </lineage>
</organism>
<gene>
    <name evidence="1" type="primary">Nfu_g_1_012973</name>
</gene>
<name>A0A1A8LR01_9TELE</name>
<reference evidence="1" key="1">
    <citation type="submission" date="2016-05" db="EMBL/GenBank/DDBJ databases">
        <authorList>
            <person name="Lavstsen T."/>
            <person name="Jespersen J.S."/>
        </authorList>
    </citation>
    <scope>NUCLEOTIDE SEQUENCE</scope>
    <source>
        <tissue evidence="1">Brain</tissue>
    </source>
</reference>
<sequence length="88" mass="10001">LNQVMSTGTTKSNCLSNINVHLHVHFLFNWYFNKFAAVSSMNYCFVSHSPRKIALVLLFQELEVSRKNGEQKTAGFAVLLPDIRASRL</sequence>
<reference evidence="1" key="2">
    <citation type="submission" date="2016-06" db="EMBL/GenBank/DDBJ databases">
        <title>The genome of a short-lived fish provides insights into sex chromosome evolution and the genetic control of aging.</title>
        <authorList>
            <person name="Reichwald K."/>
            <person name="Felder M."/>
            <person name="Petzold A."/>
            <person name="Koch P."/>
            <person name="Groth M."/>
            <person name="Platzer M."/>
        </authorList>
    </citation>
    <scope>NUCLEOTIDE SEQUENCE</scope>
    <source>
        <tissue evidence="1">Brain</tissue>
    </source>
</reference>
<feature type="non-terminal residue" evidence="1">
    <location>
        <position position="88"/>
    </location>
</feature>
<accession>A0A1A8LR01</accession>